<dbReference type="InterPro" id="IPR029021">
    <property type="entry name" value="Prot-tyrosine_phosphatase-like"/>
</dbReference>
<dbReference type="AlphaFoldDB" id="A0A9Q0ZG55"/>
<dbReference type="PANTHER" id="PTHR12305:SF87">
    <property type="entry name" value="PHOSPHATIDYLINOSITOL 3,4,5-TRISPHOSPHATE 3-PHOSPHATASE AND PROTEIN-TYROSINE-PHOSPHATASE PTEN2B"/>
    <property type="match status" value="1"/>
</dbReference>
<proteinExistence type="predicted"/>
<dbReference type="Proteomes" id="UP001151752">
    <property type="component" value="Chromosome 7"/>
</dbReference>
<dbReference type="GO" id="GO:0016314">
    <property type="term" value="F:phosphatidylinositol-3,4,5-trisphosphate 3-phosphatase activity"/>
    <property type="evidence" value="ECO:0007669"/>
    <property type="project" value="TreeGrafter"/>
</dbReference>
<feature type="region of interest" description="Disordered" evidence="1">
    <location>
        <begin position="1"/>
        <end position="43"/>
    </location>
</feature>
<evidence type="ECO:0000256" key="1">
    <source>
        <dbReference type="SAM" id="MobiDB-lite"/>
    </source>
</evidence>
<dbReference type="PANTHER" id="PTHR12305">
    <property type="entry name" value="PHOSPHATASE WITH HOMOLOGY TO TENSIN"/>
    <property type="match status" value="1"/>
</dbReference>
<reference evidence="2" key="2">
    <citation type="journal article" date="2023" name="Int. J. Mol. Sci.">
        <title>De Novo Assembly and Annotation of 11 Diverse Shrub Willow (Salix) Genomes Reveals Novel Gene Organization in Sex-Linked Regions.</title>
        <authorList>
            <person name="Hyden B."/>
            <person name="Feng K."/>
            <person name="Yates T.B."/>
            <person name="Jawdy S."/>
            <person name="Cereghino C."/>
            <person name="Smart L.B."/>
            <person name="Muchero W."/>
        </authorList>
    </citation>
    <scope>NUCLEOTIDE SEQUENCE</scope>
    <source>
        <tissue evidence="2">Shoot tip</tissue>
    </source>
</reference>
<dbReference type="GO" id="GO:0005829">
    <property type="term" value="C:cytosol"/>
    <property type="evidence" value="ECO:0007669"/>
    <property type="project" value="TreeGrafter"/>
</dbReference>
<keyword evidence="3" id="KW-1185">Reference proteome</keyword>
<reference evidence="2" key="1">
    <citation type="submission" date="2022-11" db="EMBL/GenBank/DDBJ databases">
        <authorList>
            <person name="Hyden B.L."/>
            <person name="Feng K."/>
            <person name="Yates T."/>
            <person name="Jawdy S."/>
            <person name="Smart L.B."/>
            <person name="Muchero W."/>
        </authorList>
    </citation>
    <scope>NUCLEOTIDE SEQUENCE</scope>
    <source>
        <tissue evidence="2">Shoot tip</tissue>
    </source>
</reference>
<dbReference type="Gene3D" id="3.90.190.10">
    <property type="entry name" value="Protein tyrosine phosphatase superfamily"/>
    <property type="match status" value="1"/>
</dbReference>
<protein>
    <submittedName>
        <fullName evidence="2">PHOSPHATIDYLINOSITOL 345-TRISPHOSPHATE 3-PHOSPHATASE AND PROTEIN-TYROSINE-PHOSPHATASE PTEN2B</fullName>
    </submittedName>
</protein>
<dbReference type="InterPro" id="IPR051281">
    <property type="entry name" value="Dual-spec_lipid-protein_phosph"/>
</dbReference>
<organism evidence="2 3">
    <name type="scientific">Salix koriyanagi</name>
    <dbReference type="NCBI Taxonomy" id="2511006"/>
    <lineage>
        <taxon>Eukaryota</taxon>
        <taxon>Viridiplantae</taxon>
        <taxon>Streptophyta</taxon>
        <taxon>Embryophyta</taxon>
        <taxon>Tracheophyta</taxon>
        <taxon>Spermatophyta</taxon>
        <taxon>Magnoliopsida</taxon>
        <taxon>eudicotyledons</taxon>
        <taxon>Gunneridae</taxon>
        <taxon>Pentapetalae</taxon>
        <taxon>rosids</taxon>
        <taxon>fabids</taxon>
        <taxon>Malpighiales</taxon>
        <taxon>Salicaceae</taxon>
        <taxon>Saliceae</taxon>
        <taxon>Salix</taxon>
    </lineage>
</organism>
<evidence type="ECO:0000313" key="3">
    <source>
        <dbReference type="Proteomes" id="UP001151752"/>
    </source>
</evidence>
<feature type="compositionally biased region" description="Basic and acidic residues" evidence="1">
    <location>
        <begin position="15"/>
        <end position="26"/>
    </location>
</feature>
<dbReference type="EMBL" id="JAPFFM010000011">
    <property type="protein sequence ID" value="KAJ6733168.1"/>
    <property type="molecule type" value="Genomic_DNA"/>
</dbReference>
<feature type="region of interest" description="Disordered" evidence="1">
    <location>
        <begin position="58"/>
        <end position="77"/>
    </location>
</feature>
<gene>
    <name evidence="2" type="ORF">OIU74_005015</name>
</gene>
<comment type="caution">
    <text evidence="2">The sequence shown here is derived from an EMBL/GenBank/DDBJ whole genome shotgun (WGS) entry which is preliminary data.</text>
</comment>
<sequence>MDPDPSTQPPAVESSSKDSRNVEQHSKAPATRNDSSNSETEGFGISAFSRFTSGFGSLLPNTEESSQGNATSTQSGVFESFTKGLVDSSRNAVKAMQVKARQVVSQNKRRYQEGGFDLDMAYITENIIAMGFPAGDLSSGTFWIL</sequence>
<accession>A0A9Q0ZG55</accession>
<evidence type="ECO:0000313" key="2">
    <source>
        <dbReference type="EMBL" id="KAJ6733168.1"/>
    </source>
</evidence>
<name>A0A9Q0ZG55_9ROSI</name>